<gene>
    <name evidence="3" type="ORF">DP939_09265</name>
</gene>
<evidence type="ECO:0000313" key="4">
    <source>
        <dbReference type="Proteomes" id="UP000253303"/>
    </source>
</evidence>
<accession>A0A366M3K4</accession>
<comment type="caution">
    <text evidence="3">The sequence shown here is derived from an EMBL/GenBank/DDBJ whole genome shotgun (WGS) entry which is preliminary data.</text>
</comment>
<reference evidence="3 4" key="1">
    <citation type="submission" date="2018-06" db="EMBL/GenBank/DDBJ databases">
        <title>Sphaerisporangium craniellae sp. nov., isolated from a marine sponge in the South China Sea.</title>
        <authorList>
            <person name="Li L."/>
        </authorList>
    </citation>
    <scope>NUCLEOTIDE SEQUENCE [LARGE SCALE GENOMIC DNA]</scope>
    <source>
        <strain evidence="3 4">LHW63015</strain>
    </source>
</reference>
<proteinExistence type="predicted"/>
<dbReference type="Proteomes" id="UP000253303">
    <property type="component" value="Unassembled WGS sequence"/>
</dbReference>
<feature type="domain" description="CHAT" evidence="2">
    <location>
        <begin position="908"/>
        <end position="1128"/>
    </location>
</feature>
<dbReference type="Pfam" id="PF12770">
    <property type="entry name" value="CHAT"/>
    <property type="match status" value="1"/>
</dbReference>
<dbReference type="InterPro" id="IPR024983">
    <property type="entry name" value="CHAT_dom"/>
</dbReference>
<protein>
    <recommendedName>
        <fullName evidence="2">CHAT domain-containing protein</fullName>
    </recommendedName>
</protein>
<evidence type="ECO:0000259" key="2">
    <source>
        <dbReference type="Pfam" id="PF12770"/>
    </source>
</evidence>
<dbReference type="AlphaFoldDB" id="A0A366M3K4"/>
<feature type="region of interest" description="Disordered" evidence="1">
    <location>
        <begin position="313"/>
        <end position="341"/>
    </location>
</feature>
<dbReference type="RefSeq" id="WP_113980217.1">
    <property type="nucleotide sequence ID" value="NZ_QMEY01000003.1"/>
</dbReference>
<evidence type="ECO:0000256" key="1">
    <source>
        <dbReference type="SAM" id="MobiDB-lite"/>
    </source>
</evidence>
<evidence type="ECO:0000313" key="3">
    <source>
        <dbReference type="EMBL" id="RBQ20012.1"/>
    </source>
</evidence>
<keyword evidence="4" id="KW-1185">Reference proteome</keyword>
<dbReference type="OrthoDB" id="3489016at2"/>
<dbReference type="EMBL" id="QMEY01000003">
    <property type="protein sequence ID" value="RBQ20012.1"/>
    <property type="molecule type" value="Genomic_DNA"/>
</dbReference>
<name>A0A366M3K4_9ACTN</name>
<organism evidence="3 4">
    <name type="scientific">Spongiactinospora rosea</name>
    <dbReference type="NCBI Taxonomy" id="2248750"/>
    <lineage>
        <taxon>Bacteria</taxon>
        <taxon>Bacillati</taxon>
        <taxon>Actinomycetota</taxon>
        <taxon>Actinomycetes</taxon>
        <taxon>Streptosporangiales</taxon>
        <taxon>Streptosporangiaceae</taxon>
        <taxon>Spongiactinospora</taxon>
    </lineage>
</organism>
<sequence>MELCGDPASLDPLDETERGRDLVLFAFLLAYLLENEAHGLAPRPLEGYAELVVRSSEPHLAAMVWLMVSQVLGRLGTREISDAAEARVRSWLGERGPEFRDAFLRETRGVASAVGGALHDEAENRTGRYSDLRSLIEEAPEQDITDTPVPEQELHLRGLGHTALRAASLCERATEVDALSPEERDNGLTAFISLLHFVVENKIWHLAPQPLTSYPILCALFEDPVARAHAVGCAASITRESGRIQDSLDLLLTLEPDLPKILPEQVVTYRLHGANTLRDLRRLDEAADWYAQAEREAERLDPETRATVLADVAHQSHRMSHHSGRPEGHPGQGSEYDPNPFLPGSIFNDPDRWRRQPWQLLTLAQNARHGNDPITAYEALAHLVDVAAPADHDLLATAHHEVAELAHTIGASARVIRWHGFLCLCATVLSGNHRELGGRLSRQATRLASLDDHLSAFTLAGWARGADHVPLYTAGIQADIGYVLLRNGTLEAARDRFATSLASVPGDGLVQAQKVMVETLLGLPLSEGDGPRRRLSPTGETGAARWHAAAELLSVPAEGLGTWVDLLLYSKGPVTRWSPDLQALLESFQRLPGGDDGPNIFGNTPIDNVKSQVFKILHTEGLLALLDRYWSVPRWAGAAWALAGGGSSEARRDVGLDLMVTAPAKERASALVAEAGPQVTEAERLGIAAHVDRLLALTFLPGPAAEAFGDDHAAAAERRWAAEFVAAHGGGLAFRIRNVDDPDGAGARVDERQSRYWNAFGRLPVRLQEAIVKIGELRQTAAEAGPVRDFRSIETASLERLAPEDARAVREVFALRARAEDVLPAHTDRLREEIGGWFARPGPAALDLVQGTTAAHVIVCRSESARDVTVADIAIRRAEAQGAAGALRVVPAVPEAAERLATALRETVGAAEEVSLRLREPWEQVPVENLPDATGRSLAQDHVVVRRHGRRPRFGLATLPFSGRVEVLGDPMGPEGPLSLPGALAEARAVAALFGTVPVVQEQVTWERLRYSARTADLLWLSTHCKPVPELGEAAALRLHDRWVLPSELAALDVNPGLVVMLTICAGGRAVPLGRVSEPPTATAFLRAGADLVISPLRPIHDRTWSPLIVDALTRTLNTDPTPSTLVRALNAATPATEPSAPWIMHA</sequence>